<dbReference type="InterPro" id="IPR051210">
    <property type="entry name" value="Ub_ligase/GEF_domain"/>
</dbReference>
<feature type="compositionally biased region" description="Basic and acidic residues" evidence="3">
    <location>
        <begin position="1494"/>
        <end position="1514"/>
    </location>
</feature>
<evidence type="ECO:0000256" key="2">
    <source>
        <dbReference type="PROSITE-ProRule" id="PRU00235"/>
    </source>
</evidence>
<feature type="repeat" description="RCC1" evidence="2">
    <location>
        <begin position="1264"/>
        <end position="1315"/>
    </location>
</feature>
<feature type="region of interest" description="Disordered" evidence="3">
    <location>
        <begin position="134"/>
        <end position="161"/>
    </location>
</feature>
<evidence type="ECO:0000256" key="3">
    <source>
        <dbReference type="SAM" id="MobiDB-lite"/>
    </source>
</evidence>
<feature type="compositionally biased region" description="Polar residues" evidence="3">
    <location>
        <begin position="612"/>
        <end position="625"/>
    </location>
</feature>
<feature type="compositionally biased region" description="Polar residues" evidence="3">
    <location>
        <begin position="1448"/>
        <end position="1457"/>
    </location>
</feature>
<dbReference type="InterPro" id="IPR009091">
    <property type="entry name" value="RCC1/BLIP-II"/>
</dbReference>
<accession>A0A0P6J635</accession>
<dbReference type="PRINTS" id="PR00633">
    <property type="entry name" value="RCCNDNSATION"/>
</dbReference>
<evidence type="ECO:0000256" key="1">
    <source>
        <dbReference type="ARBA" id="ARBA00022737"/>
    </source>
</evidence>
<dbReference type="PANTHER" id="PTHR22870">
    <property type="entry name" value="REGULATOR OF CHROMOSOME CONDENSATION"/>
    <property type="match status" value="1"/>
</dbReference>
<feature type="compositionally biased region" description="Basic and acidic residues" evidence="3">
    <location>
        <begin position="690"/>
        <end position="699"/>
    </location>
</feature>
<feature type="compositionally biased region" description="Basic residues" evidence="3">
    <location>
        <begin position="1404"/>
        <end position="1415"/>
    </location>
</feature>
<feature type="compositionally biased region" description="Polar residues" evidence="3">
    <location>
        <begin position="134"/>
        <end position="160"/>
    </location>
</feature>
<dbReference type="VEuPathDB" id="VectorBase:AAEL006116"/>
<feature type="compositionally biased region" description="Low complexity" evidence="3">
    <location>
        <begin position="413"/>
        <end position="424"/>
    </location>
</feature>
<dbReference type="Pfam" id="PF00415">
    <property type="entry name" value="RCC1"/>
    <property type="match status" value="3"/>
</dbReference>
<protein>
    <submittedName>
        <fullName evidence="4">Putative e3 ubiquitin-protein ligase herc2</fullName>
    </submittedName>
</protein>
<feature type="compositionally biased region" description="Gly residues" evidence="3">
    <location>
        <begin position="398"/>
        <end position="412"/>
    </location>
</feature>
<dbReference type="PROSITE" id="PS50012">
    <property type="entry name" value="RCC1_3"/>
    <property type="match status" value="3"/>
</dbReference>
<feature type="region of interest" description="Disordered" evidence="3">
    <location>
        <begin position="355"/>
        <end position="381"/>
    </location>
</feature>
<feature type="region of interest" description="Disordered" evidence="3">
    <location>
        <begin position="393"/>
        <end position="449"/>
    </location>
</feature>
<dbReference type="SUPFAM" id="SSF50985">
    <property type="entry name" value="RCC1/BLIP-II"/>
    <property type="match status" value="2"/>
</dbReference>
<dbReference type="EMBL" id="GDUN01000262">
    <property type="protein sequence ID" value="JAN95657.1"/>
    <property type="molecule type" value="mRNA"/>
</dbReference>
<feature type="region of interest" description="Disordered" evidence="3">
    <location>
        <begin position="686"/>
        <end position="707"/>
    </location>
</feature>
<sequence length="2013" mass="224431">MASLKDWDIIKLSTLITNVDAKLSASTRTDRGYQILCLVRRNDQILFRYIDEKGEVHLMLLCWFAENQKCIQDVCFDNSESWLLVFCYDNTLHIVPALSICDKSATVEPTFTRDEITSFIVPFIGPHECPNPQTCPNNSHNVSSAAQSHRSSIASETSVRSSLSGSELGAASGLKRSESMHTTHKIDEIFSLNSIYNQLHGTEGQQSTAQDPITPIAMKTIENFFAEGKDDRMGASGMDTKASTPQECFSHTISSSIESTVSVSCPYPTCCSWWETLTNEPRAILGYSDGSICVVALTPNCPFLGNTNCERGSIEKLIICQDNSMETISLMINTSTKEQWKLLLEQKSIKYTFPGDISPSSSQELKEEMLKSLGDGEKPNSGLMDDWQIVLSLPKEGSGSGGDQGTNSGGEKGSSPSGSEPQSSDDFEKVEGECSTEDGKTDARDQQGALPKLFPAARARLMSLRDLGAKKIGTLKLKLSESRIKAKEKERIKEQAANLAVMELPGMYPEILTTPAGPYFVVQYLNGKYLLSALHSYSDTLSVHSMDISLIPLHIYKVPKQCKSTVLTRNVIYVTHHLSLGSERTTESTNSSPDANPETVGDLSEQPRRNTDSSIENLGSSQSQTQDEDASTETTNSGTVNAVSVVSCQLAAVKMGDDCDFNEHAMLALFQFPDEKILEIHRISPLGDGSEAKDPDDTRFNAPDESGDVRSVFQKSSVSNYLKMQRILRMDKKLETHESQVMVGEFPKVEFDRAAIVTDKNLYSLELNDTARNLFLKLAHKSLWAACEDFCLTFGLPLATCVEYAGDVLLKRKKITEALMTYNVARLSPMKTALKLASVNENGALMKLCSMALRNSHIINSQFVMHDVMRILVDEAHLGNVVYDSLMNLNAKVSLKPINAGAQCSDFSYENDDVSWDVQISTTAQFHLSNLMLLTLCERCVQDKNYIPLWNFIVTNSKYHTSLACIVLAHGKLYSSVILLAMVRGTCLDVFSWLIGIWEQLVDHPAEMNAYVYNLSNELFMESLIYLQEYTIQYFEMIRKCLEKFDINVLERLIRQLNPFHPIYRPLMHKLSNHDSSSGRELDNGLLLFCKCLIETFLAVSIRLQMLKMHNGSFLNALKHVRVFYDEKPVEMRLKQCSPLSAGFSHAGCVMNRVAYLWGSNGVNCALSRTSLQGDPLTPNGSPPTAFFLKQLDLEVLAVQCGRLHTLLLTNNGVYSMGANNLGQLGIGNHVLNALQPMYVQSLDGMNITHICAGQYHNAVVANGLLYTWGWGIFGQLGHGSIADCSKPTIVEFFRKKNIQQIALGHAHTLVLCRQECNTKNVLYVFGSNHYGQLGLGQEDRFNFTVDTRNGKSFVLSLIPRRVDFDEEILLINTKLFVNLVLTKSNKLYTWGASPQALRLANQARKRARSSHKCRPNVMTPAATAGPSTSPPSAEPEAKTDGPEPESKSLTVSNVPEESNEEQQPKIEPEVEQQPAEGVDETPKTPNGGPVPDIKIEDTSAGEESKTPDVDEKAATPGEEFAEHLFPSLVDTTLVQDDIVRISSGLYHFALVTSRSQIYTWGKNIERQLGREGGRNEVLIPTKLDAVTGVEYVECGADFTLIMTEDGVVKSWGNNNMGQCAKEINQERSGVPGKLVRLPISNRLVRIPDSSQFIELPHEIKLPPSDGSHEPSNQTLRLIKSMPKFRRNFVVKSTLEKVISNNISTISSSLNDVSNTTEMEDFVGELRTAFDCRIQNQNASTMSSLQSVSYATSPTSMAVDDDEDDEGLEDMDQDDRSSESSRLCNERHLLSNDFIHYCLYIFHGLYSQDNILELTKRCNEYHIRMMILNYDYVEAFHLILELLSGSLSSSASPVTVAKTTMNLVKIFEYFTKDSNIIPMDTSNFKYFIYELFMFFIKHNINLDVLEEYFLRNLEYYLVQLAFVLYFSNTNNISAGLRGNVDSETLEMERRLLDKFNNNGNNLLAAEAFGPSSPQSTGKVVRKLENTETISKALSTKFSVMLCQKLMEYFERFK</sequence>
<feature type="compositionally biased region" description="Basic and acidic residues" evidence="3">
    <location>
        <begin position="364"/>
        <end position="378"/>
    </location>
</feature>
<feature type="compositionally biased region" description="Acidic residues" evidence="3">
    <location>
        <begin position="1759"/>
        <end position="1773"/>
    </location>
</feature>
<feature type="repeat" description="RCC1" evidence="2">
    <location>
        <begin position="1556"/>
        <end position="1606"/>
    </location>
</feature>
<feature type="region of interest" description="Disordered" evidence="3">
    <location>
        <begin position="1402"/>
        <end position="1514"/>
    </location>
</feature>
<reference evidence="4" key="1">
    <citation type="journal article" date="2016" name="PLoS ONE">
        <title>A Deep Insight into the Sialome of Male and Female Aedes aegypti Mosquitoes.</title>
        <authorList>
            <person name="Ribeiro J.M."/>
            <person name="Martin-Martin I."/>
            <person name="Arca B."/>
            <person name="Calvo E."/>
        </authorList>
    </citation>
    <scope>NUCLEOTIDE SEQUENCE</scope>
    <source>
        <strain evidence="4">Liverpool</strain>
        <tissue evidence="4">Salivary glands</tissue>
    </source>
</reference>
<evidence type="ECO:0000313" key="4">
    <source>
        <dbReference type="EMBL" id="JAN95657.1"/>
    </source>
</evidence>
<dbReference type="PANTHER" id="PTHR22870:SF466">
    <property type="entry name" value="ANKYRIN REPEAT-CONTAINING PROTEIN"/>
    <property type="match status" value="1"/>
</dbReference>
<keyword evidence="1" id="KW-0677">Repeat</keyword>
<proteinExistence type="evidence at transcript level"/>
<organism evidence="4">
    <name type="scientific">Aedes aegypti</name>
    <name type="common">Yellowfever mosquito</name>
    <name type="synonym">Culex aegypti</name>
    <dbReference type="NCBI Taxonomy" id="7159"/>
    <lineage>
        <taxon>Eukaryota</taxon>
        <taxon>Metazoa</taxon>
        <taxon>Ecdysozoa</taxon>
        <taxon>Arthropoda</taxon>
        <taxon>Hexapoda</taxon>
        <taxon>Insecta</taxon>
        <taxon>Pterygota</taxon>
        <taxon>Neoptera</taxon>
        <taxon>Endopterygota</taxon>
        <taxon>Diptera</taxon>
        <taxon>Nematocera</taxon>
        <taxon>Culicoidea</taxon>
        <taxon>Culicidae</taxon>
        <taxon>Culicinae</taxon>
        <taxon>Aedini</taxon>
        <taxon>Aedes</taxon>
        <taxon>Stegomyia</taxon>
    </lineage>
</organism>
<feature type="compositionally biased region" description="Basic and acidic residues" evidence="3">
    <location>
        <begin position="1436"/>
        <end position="1447"/>
    </location>
</feature>
<feature type="region of interest" description="Disordered" evidence="3">
    <location>
        <begin position="1753"/>
        <end position="1779"/>
    </location>
</feature>
<feature type="repeat" description="RCC1" evidence="2">
    <location>
        <begin position="1212"/>
        <end position="1264"/>
    </location>
</feature>
<feature type="compositionally biased region" description="Basic and acidic residues" evidence="3">
    <location>
        <begin position="426"/>
        <end position="445"/>
    </location>
</feature>
<dbReference type="Gene3D" id="2.130.10.30">
    <property type="entry name" value="Regulator of chromosome condensation 1/beta-lactamase-inhibitor protein II"/>
    <property type="match status" value="2"/>
</dbReference>
<dbReference type="InterPro" id="IPR000408">
    <property type="entry name" value="Reg_chr_condens"/>
</dbReference>
<name>A0A0P6J635_AEDAE</name>
<feature type="region of interest" description="Disordered" evidence="3">
    <location>
        <begin position="582"/>
        <end position="636"/>
    </location>
</feature>